<feature type="compositionally biased region" description="Basic and acidic residues" evidence="1">
    <location>
        <begin position="154"/>
        <end position="170"/>
    </location>
</feature>
<feature type="region of interest" description="Disordered" evidence="1">
    <location>
        <begin position="145"/>
        <end position="170"/>
    </location>
</feature>
<keyword evidence="3" id="KW-1185">Reference proteome</keyword>
<evidence type="ECO:0000313" key="2">
    <source>
        <dbReference type="EMBL" id="OBZ68955.1"/>
    </source>
</evidence>
<feature type="compositionally biased region" description="Low complexity" evidence="1">
    <location>
        <begin position="100"/>
        <end position="110"/>
    </location>
</feature>
<organism evidence="2 3">
    <name type="scientific">Grifola frondosa</name>
    <name type="common">Maitake</name>
    <name type="synonym">Polyporus frondosus</name>
    <dbReference type="NCBI Taxonomy" id="5627"/>
    <lineage>
        <taxon>Eukaryota</taxon>
        <taxon>Fungi</taxon>
        <taxon>Dikarya</taxon>
        <taxon>Basidiomycota</taxon>
        <taxon>Agaricomycotina</taxon>
        <taxon>Agaricomycetes</taxon>
        <taxon>Polyporales</taxon>
        <taxon>Grifolaceae</taxon>
        <taxon>Grifola</taxon>
    </lineage>
</organism>
<dbReference type="OrthoDB" id="2142040at2759"/>
<feature type="compositionally biased region" description="Low complexity" evidence="1">
    <location>
        <begin position="81"/>
        <end position="92"/>
    </location>
</feature>
<feature type="region of interest" description="Disordered" evidence="1">
    <location>
        <begin position="81"/>
        <end position="126"/>
    </location>
</feature>
<accession>A0A1C7LW36</accession>
<name>A0A1C7LW36_GRIFR</name>
<dbReference type="Proteomes" id="UP000092993">
    <property type="component" value="Unassembled WGS sequence"/>
</dbReference>
<comment type="caution">
    <text evidence="2">The sequence shown here is derived from an EMBL/GenBank/DDBJ whole genome shotgun (WGS) entry which is preliminary data.</text>
</comment>
<sequence>MRAIDRHARTQYSDHPPIASRTQVQIPAALVPSGLDPPATPALWGRMEEGCGDEPRHHGGYNRNMRLLRFPNSNSRCCSTTRAAVETTTARRSTTRSGRRTGGTSTMNGRRSSRSEEHEKNEEEKKALTWALQNWLHDAQARTADFRQNGPRGPDLDPDRGQAYSAERDSGWPGALLDTIYSRAFHDGGIQVGKASDAFKKGGSSATAIKRFTLARTRSSSGICARPVEGGAKRTAPHFTLRRRPPWRCAPGKASEKLDAAFIPYDGTEVAVKDYQVLCYA</sequence>
<protein>
    <submittedName>
        <fullName evidence="2">Uncharacterized protein</fullName>
    </submittedName>
</protein>
<dbReference type="AlphaFoldDB" id="A0A1C7LW36"/>
<feature type="compositionally biased region" description="Basic and acidic residues" evidence="1">
    <location>
        <begin position="113"/>
        <end position="126"/>
    </location>
</feature>
<gene>
    <name evidence="2" type="ORF">A0H81_11208</name>
</gene>
<reference evidence="2 3" key="1">
    <citation type="submission" date="2016-03" db="EMBL/GenBank/DDBJ databases">
        <title>Whole genome sequencing of Grifola frondosa 9006-11.</title>
        <authorList>
            <person name="Min B."/>
            <person name="Park H."/>
            <person name="Kim J.-G."/>
            <person name="Cho H."/>
            <person name="Oh Y.-L."/>
            <person name="Kong W.-S."/>
            <person name="Choi I.-G."/>
        </authorList>
    </citation>
    <scope>NUCLEOTIDE SEQUENCE [LARGE SCALE GENOMIC DNA]</scope>
    <source>
        <strain evidence="2 3">9006-11</strain>
    </source>
</reference>
<dbReference type="STRING" id="5627.A0A1C7LW36"/>
<evidence type="ECO:0000256" key="1">
    <source>
        <dbReference type="SAM" id="MobiDB-lite"/>
    </source>
</evidence>
<proteinExistence type="predicted"/>
<dbReference type="EMBL" id="LUGG01000019">
    <property type="protein sequence ID" value="OBZ68955.1"/>
    <property type="molecule type" value="Genomic_DNA"/>
</dbReference>
<evidence type="ECO:0000313" key="3">
    <source>
        <dbReference type="Proteomes" id="UP000092993"/>
    </source>
</evidence>